<feature type="transmembrane region" description="Helical" evidence="21">
    <location>
        <begin position="523"/>
        <end position="544"/>
    </location>
</feature>
<evidence type="ECO:0000256" key="21">
    <source>
        <dbReference type="RuleBase" id="RU364027"/>
    </source>
</evidence>
<evidence type="ECO:0000256" key="6">
    <source>
        <dbReference type="ARBA" id="ARBA00018074"/>
    </source>
</evidence>
<evidence type="ECO:0000256" key="8">
    <source>
        <dbReference type="ARBA" id="ARBA00022692"/>
    </source>
</evidence>
<sequence>MMASNLVSRLLPPGNGSPSIYETLRQHDESSDGSDIEQRAGMALDEENLGSPFHDFEVEDAEFNTSRATGRRFSNNTRRHKLQGSRMRRPGNLEAEDADDEVPASLLTEGENQKSSPRGVNHPLSPPQIPNNPIPISGPTTTAARNQWETTQANQLLYPREAAQLTGPSRPSTELRGLSLADPKQKAMWRWANVENLDNFLAEVYVYYLGNGFLSIMLQRSLQMLTFAFVAGFTMFLGNCINYDKLRRSGNMSQVLVPRCASHMSGGANLAIWVLSFFWVLKVFQYLLDIRRLRNLHHFYKHLLGIPDLEIQSISWQEVVSRLMVLRDANPTTATVLPTKHRRFLGSQSKQRMDAHDIANRLMRKENYLIALFNKDILELTLPLPLIGKRQLFSRTLEWNINQCVLDYVFNEHGQVRPLFLKETHRKRLSDGLRRRFKFAGTLNILVAPFLVAYFLVHYFFSYFTEYQRNPSQIGSRQYTPFAEWKFREFNELWHLFQRRINMSYPFASRYIDQFPKDKTVQISRFVAFVAGALASVLAVASVIDPEMFLNFEITKDRSVIFYLGVFGSIWAVARSILPEENLVYEPEFALQEVIEFTHYKPAHWEGRLHSDQVRKEFATLYQPKLLIFLEEILSMIFTPFVLWFTLPDCSDRIIDFFREFTVHVDGLGYICSFAEFNFKKHGNATQNVRSPSQKAQTGFATGANAPLQTLREDYYATKDQKLEASYWGFMNDYARNPKTDIRFPYASTRRRFNPPPPFPGPLSPTLPIGGKNQAFTAARQDNADRSTVCRRPSRNALGYDLATASTPKSGAGFELGTGAANEITSPLTSILLDPHHQPPASGYGQTFAIPRGRRRGSKPHRIPKAVELDEDEEQGPDVREGPHQDVENSGDGNLGSWKMEQDDAGSEKEEDVDAVIGDRGAGGVLGMIRQFQKAQVEGRGAA</sequence>
<evidence type="ECO:0000256" key="18">
    <source>
        <dbReference type="ARBA" id="ARBA00024631"/>
    </source>
</evidence>
<feature type="region of interest" description="Disordered" evidence="22">
    <location>
        <begin position="67"/>
        <end position="133"/>
    </location>
</feature>
<dbReference type="GO" id="GO:0006869">
    <property type="term" value="P:lipid transport"/>
    <property type="evidence" value="ECO:0007669"/>
    <property type="project" value="UniProtKB-KW"/>
</dbReference>
<feature type="transmembrane region" description="Helical" evidence="21">
    <location>
        <begin position="224"/>
        <end position="244"/>
    </location>
</feature>
<evidence type="ECO:0000256" key="11">
    <source>
        <dbReference type="ARBA" id="ARBA00023034"/>
    </source>
</evidence>
<feature type="transmembrane region" description="Helical" evidence="21">
    <location>
        <begin position="626"/>
        <end position="647"/>
    </location>
</feature>
<comment type="function">
    <text evidence="21">Phospholipid scramblase involved in autophagy. Cycles between the preautophagosomal structure/phagophore assembly site (PAS) and the cytoplasmic vesicle pool and supplies membrane for the growing autophagosome. Lipid scramblase activity plays a key role in preautophagosomal structure/phagophore assembly by distributing the phospholipids that arrive through ATG2 from the cytoplasmic to the luminal leaflet of the bilayer, thereby driving autophagosomal membrane expansion.</text>
</comment>
<dbReference type="GO" id="GO:0034497">
    <property type="term" value="P:protein localization to phagophore assembly site"/>
    <property type="evidence" value="ECO:0007669"/>
    <property type="project" value="TreeGrafter"/>
</dbReference>
<dbReference type="GO" id="GO:0061709">
    <property type="term" value="P:reticulophagy"/>
    <property type="evidence" value="ECO:0007669"/>
    <property type="project" value="TreeGrafter"/>
</dbReference>
<evidence type="ECO:0000256" key="14">
    <source>
        <dbReference type="ARBA" id="ARBA00023329"/>
    </source>
</evidence>
<comment type="catalytic activity">
    <reaction evidence="18">
        <text>a 1,2-diacyl-sn-glycero-3-phosphocholine(in) = a 1,2-diacyl-sn-glycero-3-phosphocholine(out)</text>
        <dbReference type="Rhea" id="RHEA:38571"/>
        <dbReference type="ChEBI" id="CHEBI:57643"/>
    </reaction>
</comment>
<evidence type="ECO:0000256" key="12">
    <source>
        <dbReference type="ARBA" id="ARBA00023055"/>
    </source>
</evidence>
<comment type="catalytic activity">
    <reaction evidence="17">
        <text>a 1,2-diacyl-sn-glycero-3-phospho-(1D-myo-inositol-3-phosphate)(in) = a 1,2-diacyl-sn-glycero-3-phospho-(1D-myo-inositol-3-phosphate)(out)</text>
        <dbReference type="Rhea" id="RHEA:67920"/>
        <dbReference type="ChEBI" id="CHEBI:58088"/>
    </reaction>
</comment>
<dbReference type="GO" id="GO:0000422">
    <property type="term" value="P:autophagy of mitochondrion"/>
    <property type="evidence" value="ECO:0007669"/>
    <property type="project" value="TreeGrafter"/>
</dbReference>
<dbReference type="GO" id="GO:0034045">
    <property type="term" value="C:phagophore assembly site membrane"/>
    <property type="evidence" value="ECO:0007669"/>
    <property type="project" value="UniProtKB-SubCell"/>
</dbReference>
<comment type="function">
    <text evidence="19">Phospholipid scramblase involved in autophagy and cytoplasm to vacuole transport (Cvt) vesicle formation. Cycles between the preautophagosomal structure/phagophore assembly site (PAS) and the cytoplasmic vesicle pool and supplies membrane for the growing autophagosome. Lipid scramblase activity plays a key role in preautophagosomal structure/phagophore assembly by distributing the phospholipids that arrive through ATG2 from the cytoplasmic to the luminal leaflet of the bilayer, thereby driving autophagosomal membrane expansion. Required for mitophagy. Also involved in endoplasmic reticulum-specific autophagic process and is essential for the survival of cells subjected to severe ER stress. Different machineries are required for anterograde trafficking to the PAS during either the Cvt pathway or bulk autophagy and for retrograde trafficking.</text>
</comment>
<dbReference type="GO" id="GO:0000139">
    <property type="term" value="C:Golgi membrane"/>
    <property type="evidence" value="ECO:0007669"/>
    <property type="project" value="UniProtKB-SubCell"/>
</dbReference>
<dbReference type="PANTHER" id="PTHR13038:SF10">
    <property type="entry name" value="AUTOPHAGY-RELATED PROTEIN 9"/>
    <property type="match status" value="1"/>
</dbReference>
<comment type="subunit">
    <text evidence="20">Homotrimer; forms a homotrimer with a central pore that forms a path between the two membrane leaflets.</text>
</comment>
<keyword evidence="24" id="KW-1185">Reference proteome</keyword>
<dbReference type="AlphaFoldDB" id="A0A8H7E8T7"/>
<evidence type="ECO:0000256" key="9">
    <source>
        <dbReference type="ARBA" id="ARBA00022989"/>
    </source>
</evidence>
<evidence type="ECO:0000256" key="7">
    <source>
        <dbReference type="ARBA" id="ARBA00022448"/>
    </source>
</evidence>
<dbReference type="Proteomes" id="UP000606974">
    <property type="component" value="Unassembled WGS sequence"/>
</dbReference>
<keyword evidence="12 21" id="KW-0445">Lipid transport</keyword>
<feature type="compositionally biased region" description="Polar residues" evidence="22">
    <location>
        <begin position="67"/>
        <end position="76"/>
    </location>
</feature>
<evidence type="ECO:0000256" key="13">
    <source>
        <dbReference type="ARBA" id="ARBA00023136"/>
    </source>
</evidence>
<comment type="catalytic activity">
    <reaction evidence="15">
        <text>a 1,2-diacyl-sn-glycero-3-phospho-L-serine(in) = a 1,2-diacyl-sn-glycero-3-phospho-L-serine(out)</text>
        <dbReference type="Rhea" id="RHEA:38663"/>
        <dbReference type="ChEBI" id="CHEBI:57262"/>
    </reaction>
</comment>
<comment type="catalytic activity">
    <reaction evidence="16">
        <text>a 1,2-diacyl-sn-glycero-3-phosphoethanolamine(in) = a 1,2-diacyl-sn-glycero-3-phosphoethanolamine(out)</text>
        <dbReference type="Rhea" id="RHEA:38895"/>
        <dbReference type="ChEBI" id="CHEBI:64612"/>
    </reaction>
</comment>
<evidence type="ECO:0000256" key="16">
    <source>
        <dbReference type="ARBA" id="ARBA00024615"/>
    </source>
</evidence>
<dbReference type="InterPro" id="IPR007241">
    <property type="entry name" value="Autophagy-rel_prot_9"/>
</dbReference>
<keyword evidence="9 21" id="KW-1133">Transmembrane helix</keyword>
<keyword evidence="11" id="KW-0333">Golgi apparatus</keyword>
<feature type="region of interest" description="Disordered" evidence="22">
    <location>
        <begin position="833"/>
        <end position="913"/>
    </location>
</feature>
<evidence type="ECO:0000313" key="24">
    <source>
        <dbReference type="Proteomes" id="UP000606974"/>
    </source>
</evidence>
<feature type="compositionally biased region" description="Basic residues" evidence="22">
    <location>
        <begin position="852"/>
        <end position="864"/>
    </location>
</feature>
<evidence type="ECO:0000256" key="5">
    <source>
        <dbReference type="ARBA" id="ARBA00006185"/>
    </source>
</evidence>
<keyword evidence="10 21" id="KW-0072">Autophagy</keyword>
<dbReference type="EMBL" id="JAACFV010000010">
    <property type="protein sequence ID" value="KAF7512695.1"/>
    <property type="molecule type" value="Genomic_DNA"/>
</dbReference>
<organism evidence="23 24">
    <name type="scientific">Endocarpon pusillum</name>
    <dbReference type="NCBI Taxonomy" id="364733"/>
    <lineage>
        <taxon>Eukaryota</taxon>
        <taxon>Fungi</taxon>
        <taxon>Dikarya</taxon>
        <taxon>Ascomycota</taxon>
        <taxon>Pezizomycotina</taxon>
        <taxon>Eurotiomycetes</taxon>
        <taxon>Chaetothyriomycetidae</taxon>
        <taxon>Verrucariales</taxon>
        <taxon>Verrucariaceae</taxon>
        <taxon>Endocarpon</taxon>
    </lineage>
</organism>
<dbReference type="GO" id="GO:0034727">
    <property type="term" value="P:piecemeal microautophagy of the nucleus"/>
    <property type="evidence" value="ECO:0007669"/>
    <property type="project" value="TreeGrafter"/>
</dbReference>
<evidence type="ECO:0000256" key="20">
    <source>
        <dbReference type="ARBA" id="ARBA00025904"/>
    </source>
</evidence>
<evidence type="ECO:0000256" key="22">
    <source>
        <dbReference type="SAM" id="MobiDB-lite"/>
    </source>
</evidence>
<evidence type="ECO:0000256" key="4">
    <source>
        <dbReference type="ARBA" id="ARBA00004653"/>
    </source>
</evidence>
<feature type="compositionally biased region" description="Pro residues" evidence="22">
    <location>
        <begin position="124"/>
        <end position="133"/>
    </location>
</feature>
<dbReference type="GO" id="GO:0005776">
    <property type="term" value="C:autophagosome"/>
    <property type="evidence" value="ECO:0007669"/>
    <property type="project" value="TreeGrafter"/>
</dbReference>
<comment type="subcellular location">
    <subcellularLocation>
        <location evidence="1">Cytoplasmic vesicle membrane</location>
        <topology evidence="1">Multi-pass membrane protein</topology>
    </subcellularLocation>
    <subcellularLocation>
        <location evidence="2">Endoplasmic reticulum membrane</location>
        <topology evidence="2">Multi-pass membrane protein</topology>
    </subcellularLocation>
    <subcellularLocation>
        <location evidence="4">Golgi apparatus membrane</location>
        <topology evidence="4">Multi-pass membrane protein</topology>
    </subcellularLocation>
    <subcellularLocation>
        <location evidence="3 21">Preautophagosomal structure membrane</location>
        <topology evidence="3 21">Multi-pass membrane protein</topology>
    </subcellularLocation>
</comment>
<dbReference type="Pfam" id="PF04109">
    <property type="entry name" value="ATG9"/>
    <property type="match status" value="1"/>
</dbReference>
<keyword evidence="13 21" id="KW-0472">Membrane</keyword>
<evidence type="ECO:0000256" key="1">
    <source>
        <dbReference type="ARBA" id="ARBA00004439"/>
    </source>
</evidence>
<evidence type="ECO:0000256" key="3">
    <source>
        <dbReference type="ARBA" id="ARBA00004511"/>
    </source>
</evidence>
<evidence type="ECO:0000256" key="17">
    <source>
        <dbReference type="ARBA" id="ARBA00024621"/>
    </source>
</evidence>
<evidence type="ECO:0000256" key="19">
    <source>
        <dbReference type="ARBA" id="ARBA00025503"/>
    </source>
</evidence>
<evidence type="ECO:0000313" key="23">
    <source>
        <dbReference type="EMBL" id="KAF7512695.1"/>
    </source>
</evidence>
<keyword evidence="14" id="KW-0968">Cytoplasmic vesicle</keyword>
<evidence type="ECO:0000256" key="10">
    <source>
        <dbReference type="ARBA" id="ARBA00023006"/>
    </source>
</evidence>
<accession>A0A8H7E8T7</accession>
<feature type="region of interest" description="Disordered" evidence="22">
    <location>
        <begin position="1"/>
        <end position="35"/>
    </location>
</feature>
<comment type="similarity">
    <text evidence="5 21">Belongs to the ATG9 family.</text>
</comment>
<keyword evidence="8 21" id="KW-0812">Transmembrane</keyword>
<proteinExistence type="inferred from homology"/>
<gene>
    <name evidence="23" type="ORF">GJ744_000262</name>
</gene>
<evidence type="ECO:0000256" key="2">
    <source>
        <dbReference type="ARBA" id="ARBA00004477"/>
    </source>
</evidence>
<feature type="transmembrane region" description="Helical" evidence="21">
    <location>
        <begin position="264"/>
        <end position="284"/>
    </location>
</feature>
<dbReference type="OrthoDB" id="2020634at2759"/>
<keyword evidence="7 21" id="KW-0813">Transport</keyword>
<protein>
    <recommendedName>
        <fullName evidence="6 21">Autophagy-related protein 9</fullName>
    </recommendedName>
</protein>
<feature type="transmembrane region" description="Helical" evidence="21">
    <location>
        <begin position="437"/>
        <end position="461"/>
    </location>
</feature>
<evidence type="ECO:0000256" key="15">
    <source>
        <dbReference type="ARBA" id="ARBA00024479"/>
    </source>
</evidence>
<dbReference type="GO" id="GO:0030659">
    <property type="term" value="C:cytoplasmic vesicle membrane"/>
    <property type="evidence" value="ECO:0007669"/>
    <property type="project" value="UniProtKB-SubCell"/>
</dbReference>
<name>A0A8H7E8T7_9EURO</name>
<comment type="caution">
    <text evidence="23">The sequence shown here is derived from an EMBL/GenBank/DDBJ whole genome shotgun (WGS) entry which is preliminary data.</text>
</comment>
<reference evidence="23" key="1">
    <citation type="submission" date="2020-02" db="EMBL/GenBank/DDBJ databases">
        <authorList>
            <person name="Palmer J.M."/>
        </authorList>
    </citation>
    <scope>NUCLEOTIDE SEQUENCE</scope>
    <source>
        <strain evidence="23">EPUS1.4</strain>
        <tissue evidence="23">Thallus</tissue>
    </source>
</reference>
<dbReference type="PANTHER" id="PTHR13038">
    <property type="entry name" value="APG9 AUTOPHAGY 9"/>
    <property type="match status" value="1"/>
</dbReference>
<feature type="compositionally biased region" description="Basic residues" evidence="22">
    <location>
        <begin position="77"/>
        <end position="89"/>
    </location>
</feature>
<feature type="compositionally biased region" description="Basic and acidic residues" evidence="22">
    <location>
        <begin position="877"/>
        <end position="887"/>
    </location>
</feature>
<dbReference type="GO" id="GO:0005789">
    <property type="term" value="C:endoplasmic reticulum membrane"/>
    <property type="evidence" value="ECO:0007669"/>
    <property type="project" value="UniProtKB-SubCell"/>
</dbReference>
<feature type="transmembrane region" description="Helical" evidence="21">
    <location>
        <begin position="560"/>
        <end position="578"/>
    </location>
</feature>